<dbReference type="RefSeq" id="WP_161926675.1">
    <property type="nucleotide sequence ID" value="NZ_BJOU01000001.1"/>
</dbReference>
<keyword evidence="1" id="KW-0812">Transmembrane</keyword>
<feature type="transmembrane region" description="Helical" evidence="1">
    <location>
        <begin position="224"/>
        <end position="245"/>
    </location>
</feature>
<gene>
    <name evidence="2" type="ORF">nbrc107697_13760</name>
</gene>
<dbReference type="Pfam" id="PF09490">
    <property type="entry name" value="CbtA"/>
    <property type="match status" value="1"/>
</dbReference>
<accession>A0A7I9UVU9</accession>
<protein>
    <recommendedName>
        <fullName evidence="4">Cobalt transporter</fullName>
    </recommendedName>
</protein>
<proteinExistence type="predicted"/>
<evidence type="ECO:0000313" key="2">
    <source>
        <dbReference type="EMBL" id="GED97337.1"/>
    </source>
</evidence>
<feature type="transmembrane region" description="Helical" evidence="1">
    <location>
        <begin position="114"/>
        <end position="135"/>
    </location>
</feature>
<feature type="transmembrane region" description="Helical" evidence="1">
    <location>
        <begin position="75"/>
        <end position="102"/>
    </location>
</feature>
<keyword evidence="3" id="KW-1185">Reference proteome</keyword>
<feature type="transmembrane region" description="Helical" evidence="1">
    <location>
        <begin position="155"/>
        <end position="176"/>
    </location>
</feature>
<evidence type="ECO:0000313" key="3">
    <source>
        <dbReference type="Proteomes" id="UP000444980"/>
    </source>
</evidence>
<feature type="transmembrane region" description="Helical" evidence="1">
    <location>
        <begin position="183"/>
        <end position="204"/>
    </location>
</feature>
<dbReference type="OrthoDB" id="6851830at2"/>
<keyword evidence="1" id="KW-0472">Membrane</keyword>
<sequence>MERKFIGAGLFAGLVAGIVSFVFARIFIEPQVAKAIAFEESQSKAEEMAHAAEHAAEQDHHGEVEVFSRTIQENFGAGVGTVVFALAMGAFFAVAFTVLWAYVGRRWPSTDPRAVVGALGLLGFVAAFGVPFFVYPANPPAVGDDATIGERSGSFLIITLVSVIAMIIAVVVALQLRDRIGGLAGATIAGIGYLVVIGVAKELLPEFHEVPAGFPAAVIGDFRVYAIANQVVLWTVLTLVFAAAISAFTRRTEQAAGDLVTAAR</sequence>
<organism evidence="2 3">
    <name type="scientific">Gordonia crocea</name>
    <dbReference type="NCBI Taxonomy" id="589162"/>
    <lineage>
        <taxon>Bacteria</taxon>
        <taxon>Bacillati</taxon>
        <taxon>Actinomycetota</taxon>
        <taxon>Actinomycetes</taxon>
        <taxon>Mycobacteriales</taxon>
        <taxon>Gordoniaceae</taxon>
        <taxon>Gordonia</taxon>
    </lineage>
</organism>
<dbReference type="AlphaFoldDB" id="A0A7I9UVU9"/>
<dbReference type="EMBL" id="BJOU01000001">
    <property type="protein sequence ID" value="GED97337.1"/>
    <property type="molecule type" value="Genomic_DNA"/>
</dbReference>
<keyword evidence="1" id="KW-1133">Transmembrane helix</keyword>
<dbReference type="InterPro" id="IPR012666">
    <property type="entry name" value="CbtA_put"/>
</dbReference>
<evidence type="ECO:0008006" key="4">
    <source>
        <dbReference type="Google" id="ProtNLM"/>
    </source>
</evidence>
<dbReference type="SUPFAM" id="SSF103473">
    <property type="entry name" value="MFS general substrate transporter"/>
    <property type="match status" value="1"/>
</dbReference>
<evidence type="ECO:0000256" key="1">
    <source>
        <dbReference type="SAM" id="Phobius"/>
    </source>
</evidence>
<dbReference type="Proteomes" id="UP000444980">
    <property type="component" value="Unassembled WGS sequence"/>
</dbReference>
<comment type="caution">
    <text evidence="2">The sequence shown here is derived from an EMBL/GenBank/DDBJ whole genome shotgun (WGS) entry which is preliminary data.</text>
</comment>
<reference evidence="3" key="1">
    <citation type="submission" date="2019-06" db="EMBL/GenBank/DDBJ databases">
        <title>Gordonia isolated from sludge of a wastewater treatment plant.</title>
        <authorList>
            <person name="Tamura T."/>
            <person name="Aoyama K."/>
            <person name="Kang Y."/>
            <person name="Saito S."/>
            <person name="Akiyama N."/>
            <person name="Yazawa K."/>
            <person name="Gonoi T."/>
            <person name="Mikami Y."/>
        </authorList>
    </citation>
    <scope>NUCLEOTIDE SEQUENCE [LARGE SCALE GENOMIC DNA]</scope>
    <source>
        <strain evidence="3">NBRC 107697</strain>
    </source>
</reference>
<name>A0A7I9UVU9_9ACTN</name>
<dbReference type="InterPro" id="IPR036259">
    <property type="entry name" value="MFS_trans_sf"/>
</dbReference>